<evidence type="ECO:0000256" key="1">
    <source>
        <dbReference type="SAM" id="Coils"/>
    </source>
</evidence>
<organism evidence="4 5">
    <name type="scientific">Heterodera schachtii</name>
    <name type="common">Sugarbeet cyst nematode worm</name>
    <name type="synonym">Tylenchus schachtii</name>
    <dbReference type="NCBI Taxonomy" id="97005"/>
    <lineage>
        <taxon>Eukaryota</taxon>
        <taxon>Metazoa</taxon>
        <taxon>Ecdysozoa</taxon>
        <taxon>Nematoda</taxon>
        <taxon>Chromadorea</taxon>
        <taxon>Rhabditida</taxon>
        <taxon>Tylenchina</taxon>
        <taxon>Tylenchomorpha</taxon>
        <taxon>Tylenchoidea</taxon>
        <taxon>Heteroderidae</taxon>
        <taxon>Heteroderinae</taxon>
        <taxon>Heterodera</taxon>
    </lineage>
</organism>
<dbReference type="InterPro" id="IPR040815">
    <property type="entry name" value="Nas2_N"/>
</dbReference>
<sequence length="405" mass="45421">MTPQQLAEDDPIGAEETITTPADCVNELLESTEIQAEVDELVKTVVDFVSEAASTAADDIDHQQQQRNAADESAKSRFGILSHEIAIPCKEFDRLLRKIGLKPGAKRQCPRKRMCPPRKVKASASDERMCPPRKVKASASDGVSAKIPKLSENGTAGGKQKKKKMQNIVEFDQVMASLLGSFENDPIFLKCKEVQGMTSDLAQLTFQINQFLCHFITLIPVEMLGNIKNKETFTEFNILCVQKAVDEKGVNRRDEPELLKKKMMFTLATTVNYARYLPQCKEGISYAMRTFPGLAYYLKQVRTVIMDTKQKAKQLMNELGEIDALIKQHGAILAENRIGMSEPLVDANGFPRDDVDVRAVRIARHEINCLQNDRKQKMNEIESALHAIHAQARNESNGQQQKTEE</sequence>
<evidence type="ECO:0000259" key="3">
    <source>
        <dbReference type="Pfam" id="PF18265"/>
    </source>
</evidence>
<dbReference type="InterPro" id="IPR035269">
    <property type="entry name" value="PSMD9"/>
</dbReference>
<accession>A0ABD2JV22</accession>
<evidence type="ECO:0000313" key="4">
    <source>
        <dbReference type="EMBL" id="KAL3094268.1"/>
    </source>
</evidence>
<protein>
    <recommendedName>
        <fullName evidence="3">Nas2 N-terminal domain-containing protein</fullName>
    </recommendedName>
</protein>
<feature type="coiled-coil region" evidence="1">
    <location>
        <begin position="360"/>
        <end position="387"/>
    </location>
</feature>
<dbReference type="Pfam" id="PF18265">
    <property type="entry name" value="Nas2_N"/>
    <property type="match status" value="1"/>
</dbReference>
<dbReference type="Gene3D" id="6.10.140.1710">
    <property type="match status" value="1"/>
</dbReference>
<feature type="compositionally biased region" description="Basic residues" evidence="2">
    <location>
        <begin position="107"/>
        <end position="121"/>
    </location>
</feature>
<gene>
    <name evidence="4" type="ORF">niasHS_004024</name>
</gene>
<dbReference type="EMBL" id="JBICCN010000095">
    <property type="protein sequence ID" value="KAL3094268.1"/>
    <property type="molecule type" value="Genomic_DNA"/>
</dbReference>
<evidence type="ECO:0000313" key="5">
    <source>
        <dbReference type="Proteomes" id="UP001620645"/>
    </source>
</evidence>
<dbReference type="PANTHER" id="PTHR12651:SF1">
    <property type="entry name" value="26S PROTEASOME NON-ATPASE REGULATORY SUBUNIT 9"/>
    <property type="match status" value="1"/>
</dbReference>
<name>A0ABD2JV22_HETSC</name>
<keyword evidence="1" id="KW-0175">Coiled coil</keyword>
<evidence type="ECO:0000256" key="2">
    <source>
        <dbReference type="SAM" id="MobiDB-lite"/>
    </source>
</evidence>
<reference evidence="4 5" key="1">
    <citation type="submission" date="2024-10" db="EMBL/GenBank/DDBJ databases">
        <authorList>
            <person name="Kim D."/>
        </authorList>
    </citation>
    <scope>NUCLEOTIDE SEQUENCE [LARGE SCALE GENOMIC DNA]</scope>
    <source>
        <strain evidence="4">Taebaek</strain>
    </source>
</reference>
<dbReference type="AlphaFoldDB" id="A0ABD2JV22"/>
<feature type="region of interest" description="Disordered" evidence="2">
    <location>
        <begin position="107"/>
        <end position="134"/>
    </location>
</feature>
<comment type="caution">
    <text evidence="4">The sequence shown here is derived from an EMBL/GenBank/DDBJ whole genome shotgun (WGS) entry which is preliminary data.</text>
</comment>
<dbReference type="PANTHER" id="PTHR12651">
    <property type="entry name" value="26S PROTEASOME NON-ATPASE REGULATORY SUBUNIT 9"/>
    <property type="match status" value="1"/>
</dbReference>
<feature type="domain" description="Nas2 N-terminal" evidence="3">
    <location>
        <begin position="313"/>
        <end position="390"/>
    </location>
</feature>
<dbReference type="Proteomes" id="UP001620645">
    <property type="component" value="Unassembled WGS sequence"/>
</dbReference>
<keyword evidence="5" id="KW-1185">Reference proteome</keyword>
<proteinExistence type="predicted"/>